<dbReference type="AlphaFoldDB" id="A0A409YKU2"/>
<keyword evidence="7 8" id="KW-0472">Membrane</keyword>
<feature type="transmembrane region" description="Helical" evidence="8">
    <location>
        <begin position="20"/>
        <end position="41"/>
    </location>
</feature>
<evidence type="ECO:0000256" key="3">
    <source>
        <dbReference type="ARBA" id="ARBA00022475"/>
    </source>
</evidence>
<evidence type="ECO:0000313" key="9">
    <source>
        <dbReference type="EMBL" id="PPR03645.1"/>
    </source>
</evidence>
<keyword evidence="6" id="KW-0406">Ion transport</keyword>
<keyword evidence="10" id="KW-1185">Reference proteome</keyword>
<evidence type="ECO:0000256" key="6">
    <source>
        <dbReference type="ARBA" id="ARBA00023065"/>
    </source>
</evidence>
<dbReference type="STRING" id="181874.A0A409YKU2"/>
<sequence>MLWTGKRFRATVIDDILPQVLFYTVVSAVVTVISAKSPISLGVSNQLLTVLGVILGLVITFRTTSAYEKYQDGRQMWTDIMMAGKHLAQLIWIHVPVERSTSTPEENWTKVQVMTEKKTMINLILAYAVSVKHFLRGEPGIHYDDLYPYVAFLPRYADDANGAQPHDPDTRLPLFCMRDEHYQLGPVPRSPTTEFVPVLSRPEHSKNISDTTMVGEKGSVQSAVPLQKQKSDAPPTDIAISIDTESEENMDPTSIIPNIPCRDELKPACNPPAFSLLDYVPLFQCFLWLYHLAVRKPLVERKNRRRAYAGIVESDVSMQIVLVLSDYSAFLMKEHQIDQQIAGAMTNNLFILQDVVSNLERICNTPLPWAYQVHLQFSSGVYLILLPFQLYPAFGYVTIVATFFTSFLLLGFLEIGQEIENPFNYDENDLDLDGFCHSLHRDLNAITTYKSPLTDRNFFNERQVPNHSND</sequence>
<keyword evidence="5 8" id="KW-1133">Transmembrane helix</keyword>
<keyword evidence="4 8" id="KW-0812">Transmembrane</keyword>
<evidence type="ECO:0000256" key="2">
    <source>
        <dbReference type="ARBA" id="ARBA00022448"/>
    </source>
</evidence>
<dbReference type="GO" id="GO:0005254">
    <property type="term" value="F:chloride channel activity"/>
    <property type="evidence" value="ECO:0007669"/>
    <property type="project" value="InterPro"/>
</dbReference>
<comment type="subcellular location">
    <subcellularLocation>
        <location evidence="1">Cell membrane</location>
        <topology evidence="1">Multi-pass membrane protein</topology>
    </subcellularLocation>
</comment>
<evidence type="ECO:0000256" key="5">
    <source>
        <dbReference type="ARBA" id="ARBA00022989"/>
    </source>
</evidence>
<dbReference type="InterPro" id="IPR044669">
    <property type="entry name" value="YneE/VCCN1/2-like"/>
</dbReference>
<dbReference type="Proteomes" id="UP000284842">
    <property type="component" value="Unassembled WGS sequence"/>
</dbReference>
<comment type="caution">
    <text evidence="9">The sequence shown here is derived from an EMBL/GenBank/DDBJ whole genome shotgun (WGS) entry which is preliminary data.</text>
</comment>
<dbReference type="Pfam" id="PF25539">
    <property type="entry name" value="Bestrophin_2"/>
    <property type="match status" value="2"/>
</dbReference>
<dbReference type="OrthoDB" id="1368at2759"/>
<dbReference type="GO" id="GO:0005886">
    <property type="term" value="C:plasma membrane"/>
    <property type="evidence" value="ECO:0007669"/>
    <property type="project" value="UniProtKB-SubCell"/>
</dbReference>
<gene>
    <name evidence="9" type="ORF">CVT24_007759</name>
</gene>
<evidence type="ECO:0000256" key="1">
    <source>
        <dbReference type="ARBA" id="ARBA00004651"/>
    </source>
</evidence>
<accession>A0A409YKU2</accession>
<evidence type="ECO:0000256" key="7">
    <source>
        <dbReference type="ARBA" id="ARBA00023136"/>
    </source>
</evidence>
<keyword evidence="2" id="KW-0813">Transport</keyword>
<name>A0A409YKU2_9AGAR</name>
<evidence type="ECO:0000313" key="10">
    <source>
        <dbReference type="Proteomes" id="UP000284842"/>
    </source>
</evidence>
<keyword evidence="3" id="KW-1003">Cell membrane</keyword>
<dbReference type="PANTHER" id="PTHR33281">
    <property type="entry name" value="UPF0187 PROTEIN YNEE"/>
    <property type="match status" value="1"/>
</dbReference>
<protein>
    <submittedName>
        <fullName evidence="9">Uncharacterized protein</fullName>
    </submittedName>
</protein>
<organism evidence="9 10">
    <name type="scientific">Panaeolus cyanescens</name>
    <dbReference type="NCBI Taxonomy" id="181874"/>
    <lineage>
        <taxon>Eukaryota</taxon>
        <taxon>Fungi</taxon>
        <taxon>Dikarya</taxon>
        <taxon>Basidiomycota</taxon>
        <taxon>Agaricomycotina</taxon>
        <taxon>Agaricomycetes</taxon>
        <taxon>Agaricomycetidae</taxon>
        <taxon>Agaricales</taxon>
        <taxon>Agaricineae</taxon>
        <taxon>Galeropsidaceae</taxon>
        <taxon>Panaeolus</taxon>
    </lineage>
</organism>
<evidence type="ECO:0000256" key="8">
    <source>
        <dbReference type="SAM" id="Phobius"/>
    </source>
</evidence>
<feature type="transmembrane region" description="Helical" evidence="8">
    <location>
        <begin position="47"/>
        <end position="67"/>
    </location>
</feature>
<evidence type="ECO:0000256" key="4">
    <source>
        <dbReference type="ARBA" id="ARBA00022692"/>
    </source>
</evidence>
<dbReference type="PANTHER" id="PTHR33281:SF19">
    <property type="entry name" value="VOLTAGE-DEPENDENT ANION CHANNEL-FORMING PROTEIN YNEE"/>
    <property type="match status" value="1"/>
</dbReference>
<reference evidence="9 10" key="1">
    <citation type="journal article" date="2018" name="Evol. Lett.">
        <title>Horizontal gene cluster transfer increased hallucinogenic mushroom diversity.</title>
        <authorList>
            <person name="Reynolds H.T."/>
            <person name="Vijayakumar V."/>
            <person name="Gluck-Thaler E."/>
            <person name="Korotkin H.B."/>
            <person name="Matheny P.B."/>
            <person name="Slot J.C."/>
        </authorList>
    </citation>
    <scope>NUCLEOTIDE SEQUENCE [LARGE SCALE GENOMIC DNA]</scope>
    <source>
        <strain evidence="9 10">2629</strain>
    </source>
</reference>
<dbReference type="InParanoid" id="A0A409YKU2"/>
<proteinExistence type="predicted"/>
<dbReference type="EMBL" id="NHTK01001041">
    <property type="protein sequence ID" value="PPR03645.1"/>
    <property type="molecule type" value="Genomic_DNA"/>
</dbReference>